<gene>
    <name evidence="3" type="ORF">ACFQ21_17245</name>
</gene>
<dbReference type="Proteomes" id="UP001597112">
    <property type="component" value="Unassembled WGS sequence"/>
</dbReference>
<dbReference type="RefSeq" id="WP_377580527.1">
    <property type="nucleotide sequence ID" value="NZ_JBHTKA010000007.1"/>
</dbReference>
<accession>A0ABW3K5I5</accession>
<evidence type="ECO:0000256" key="1">
    <source>
        <dbReference type="ARBA" id="ARBA00008791"/>
    </source>
</evidence>
<dbReference type="InterPro" id="IPR014729">
    <property type="entry name" value="Rossmann-like_a/b/a_fold"/>
</dbReference>
<reference evidence="4" key="1">
    <citation type="journal article" date="2019" name="Int. J. Syst. Evol. Microbiol.">
        <title>The Global Catalogue of Microorganisms (GCM) 10K type strain sequencing project: providing services to taxonomists for standard genome sequencing and annotation.</title>
        <authorList>
            <consortium name="The Broad Institute Genomics Platform"/>
            <consortium name="The Broad Institute Genome Sequencing Center for Infectious Disease"/>
            <person name="Wu L."/>
            <person name="Ma J."/>
        </authorList>
    </citation>
    <scope>NUCLEOTIDE SEQUENCE [LARGE SCALE GENOMIC DNA]</scope>
    <source>
        <strain evidence="4">CCUG 58938</strain>
    </source>
</reference>
<proteinExistence type="inferred from homology"/>
<dbReference type="InterPro" id="IPR006015">
    <property type="entry name" value="Universal_stress_UspA"/>
</dbReference>
<evidence type="ECO:0000313" key="3">
    <source>
        <dbReference type="EMBL" id="MFD1001076.1"/>
    </source>
</evidence>
<dbReference type="PRINTS" id="PR01438">
    <property type="entry name" value="UNVRSLSTRESS"/>
</dbReference>
<dbReference type="Pfam" id="PF00582">
    <property type="entry name" value="Usp"/>
    <property type="match status" value="2"/>
</dbReference>
<dbReference type="CDD" id="cd00293">
    <property type="entry name" value="USP-like"/>
    <property type="match status" value="2"/>
</dbReference>
<name>A0ABW3K5I5_9BACT</name>
<evidence type="ECO:0000259" key="2">
    <source>
        <dbReference type="Pfam" id="PF00582"/>
    </source>
</evidence>
<comment type="caution">
    <text evidence="3">The sequence shown here is derived from an EMBL/GenBank/DDBJ whole genome shotgun (WGS) entry which is preliminary data.</text>
</comment>
<feature type="domain" description="UspA" evidence="2">
    <location>
        <begin position="149"/>
        <end position="270"/>
    </location>
</feature>
<comment type="similarity">
    <text evidence="1">Belongs to the universal stress protein A family.</text>
</comment>
<dbReference type="InterPro" id="IPR006016">
    <property type="entry name" value="UspA"/>
</dbReference>
<organism evidence="3 4">
    <name type="scientific">Ohtaekwangia kribbensis</name>
    <dbReference type="NCBI Taxonomy" id="688913"/>
    <lineage>
        <taxon>Bacteria</taxon>
        <taxon>Pseudomonadati</taxon>
        <taxon>Bacteroidota</taxon>
        <taxon>Cytophagia</taxon>
        <taxon>Cytophagales</taxon>
        <taxon>Fulvivirgaceae</taxon>
        <taxon>Ohtaekwangia</taxon>
    </lineage>
</organism>
<sequence length="276" mass="31202">MKHILVPCDFSEQSVHALKFAAQLQAASHSEIHLLHIVDLPFLYDTVLMPALSFEEEKLRDLQNSAQRKLDNIAGRVEARVRTQVQLGSPSQKILEYITNNSITLVIMGTKGATGMRDIFIGSNTEKIVRASGVPVIAVKDDIKPRQIKNIVFPNTMDSDAHEDLLMKVKELQHSLHANLHVVYINTPLNFKEDTVTRERLANFSKRYMLRDFTTHIFNDLEEERGVINFARMIDADMIAVGTHGRKGLAHLLSGSIAEDLVNHSKLPIWTYTIKK</sequence>
<dbReference type="PANTHER" id="PTHR46268:SF6">
    <property type="entry name" value="UNIVERSAL STRESS PROTEIN UP12"/>
    <property type="match status" value="1"/>
</dbReference>
<dbReference type="SUPFAM" id="SSF52402">
    <property type="entry name" value="Adenine nucleotide alpha hydrolases-like"/>
    <property type="match status" value="2"/>
</dbReference>
<dbReference type="PANTHER" id="PTHR46268">
    <property type="entry name" value="STRESS RESPONSE PROTEIN NHAX"/>
    <property type="match status" value="1"/>
</dbReference>
<dbReference type="EMBL" id="JBHTKA010000007">
    <property type="protein sequence ID" value="MFD1001076.1"/>
    <property type="molecule type" value="Genomic_DNA"/>
</dbReference>
<protein>
    <submittedName>
        <fullName evidence="3">Universal stress protein</fullName>
    </submittedName>
</protein>
<feature type="domain" description="UspA" evidence="2">
    <location>
        <begin position="1"/>
        <end position="140"/>
    </location>
</feature>
<evidence type="ECO:0000313" key="4">
    <source>
        <dbReference type="Proteomes" id="UP001597112"/>
    </source>
</evidence>
<keyword evidence="4" id="KW-1185">Reference proteome</keyword>
<dbReference type="Gene3D" id="3.40.50.620">
    <property type="entry name" value="HUPs"/>
    <property type="match status" value="2"/>
</dbReference>